<dbReference type="EMBL" id="PFCK01000032">
    <property type="protein sequence ID" value="PIR71689.1"/>
    <property type="molecule type" value="Genomic_DNA"/>
</dbReference>
<organism evidence="2 3">
    <name type="scientific">Candidatus Nealsonbacteria bacterium CG10_big_fil_rev_8_21_14_0_10_37_25</name>
    <dbReference type="NCBI Taxonomy" id="1974711"/>
    <lineage>
        <taxon>Bacteria</taxon>
        <taxon>Candidatus Nealsoniibacteriota</taxon>
    </lineage>
</organism>
<gene>
    <name evidence="2" type="ORF">COU43_01160</name>
</gene>
<evidence type="ECO:0000313" key="3">
    <source>
        <dbReference type="Proteomes" id="UP000228909"/>
    </source>
</evidence>
<reference evidence="3" key="1">
    <citation type="submission" date="2017-09" db="EMBL/GenBank/DDBJ databases">
        <title>Depth-based differentiation of microbial function through sediment-hosted aquifers and enrichment of novel symbionts in the deep terrestrial subsurface.</title>
        <authorList>
            <person name="Probst A.J."/>
            <person name="Ladd B."/>
            <person name="Jarett J.K."/>
            <person name="Geller-Mcgrath D.E."/>
            <person name="Sieber C.M.K."/>
            <person name="Emerson J.B."/>
            <person name="Anantharaman K."/>
            <person name="Thomas B.C."/>
            <person name="Malmstrom R."/>
            <person name="Stieglmeier M."/>
            <person name="Klingl A."/>
            <person name="Woyke T."/>
            <person name="Ryan C.M."/>
            <person name="Banfield J.F."/>
        </authorList>
    </citation>
    <scope>NUCLEOTIDE SEQUENCE [LARGE SCALE GENOMIC DNA]</scope>
</reference>
<dbReference type="Proteomes" id="UP000228909">
    <property type="component" value="Unassembled WGS sequence"/>
</dbReference>
<proteinExistence type="predicted"/>
<comment type="caution">
    <text evidence="2">The sequence shown here is derived from an EMBL/GenBank/DDBJ whole genome shotgun (WGS) entry which is preliminary data.</text>
</comment>
<keyword evidence="1" id="KW-0472">Membrane</keyword>
<feature type="transmembrane region" description="Helical" evidence="1">
    <location>
        <begin position="6"/>
        <end position="29"/>
    </location>
</feature>
<dbReference type="PROSITE" id="PS00409">
    <property type="entry name" value="PROKAR_NTER_METHYL"/>
    <property type="match status" value="1"/>
</dbReference>
<accession>A0A2H0TJE6</accession>
<name>A0A2H0TJE6_9BACT</name>
<protein>
    <recommendedName>
        <fullName evidence="4">Type II secretion system protein</fullName>
    </recommendedName>
</protein>
<evidence type="ECO:0000313" key="2">
    <source>
        <dbReference type="EMBL" id="PIR71689.1"/>
    </source>
</evidence>
<sequence length="135" mass="14882">MKGFTLLEAIIAIFIITIGIVAVLQMFPLSIQQQTSAKMATVAGQLAQEKMEEFISKSYTDISSQATTTLSSPFEAYSRAVRVTCLDPNLQEVACNYDSDNDPNPVKKVEVIVYWKSPLGVAEKSFKIATLISKR</sequence>
<keyword evidence="1" id="KW-1133">Transmembrane helix</keyword>
<evidence type="ECO:0008006" key="4">
    <source>
        <dbReference type="Google" id="ProtNLM"/>
    </source>
</evidence>
<dbReference type="InterPro" id="IPR012902">
    <property type="entry name" value="N_methyl_site"/>
</dbReference>
<keyword evidence="1" id="KW-0812">Transmembrane</keyword>
<evidence type="ECO:0000256" key="1">
    <source>
        <dbReference type="SAM" id="Phobius"/>
    </source>
</evidence>
<dbReference type="AlphaFoldDB" id="A0A2H0TJE6"/>
<dbReference type="Pfam" id="PF07963">
    <property type="entry name" value="N_methyl"/>
    <property type="match status" value="1"/>
</dbReference>